<comment type="caution">
    <text evidence="3">The sequence shown here is derived from an EMBL/GenBank/DDBJ whole genome shotgun (WGS) entry which is preliminary data.</text>
</comment>
<accession>A0ABQ4HM52</accession>
<evidence type="ECO:0000313" key="3">
    <source>
        <dbReference type="EMBL" id="GII13218.1"/>
    </source>
</evidence>
<proteinExistence type="predicted"/>
<keyword evidence="2" id="KW-0472">Membrane</keyword>
<evidence type="ECO:0000256" key="2">
    <source>
        <dbReference type="SAM" id="Phobius"/>
    </source>
</evidence>
<name>A0ABQ4HM52_9ACTN</name>
<dbReference type="EMBL" id="BOOL01000100">
    <property type="protein sequence ID" value="GII13218.1"/>
    <property type="molecule type" value="Genomic_DNA"/>
</dbReference>
<reference evidence="3 4" key="1">
    <citation type="submission" date="2021-01" db="EMBL/GenBank/DDBJ databases">
        <title>Whole genome shotgun sequence of Planomonospora parontospora subsp. parontospora NBRC 13880.</title>
        <authorList>
            <person name="Komaki H."/>
            <person name="Tamura T."/>
        </authorList>
    </citation>
    <scope>NUCLEOTIDE SEQUENCE [LARGE SCALE GENOMIC DNA]</scope>
    <source>
        <strain evidence="3 4">NBRC 13880</strain>
    </source>
</reference>
<dbReference type="Proteomes" id="UP000633041">
    <property type="component" value="Unassembled WGS sequence"/>
</dbReference>
<gene>
    <name evidence="3" type="ORF">Ppa06_70160</name>
</gene>
<organism evidence="3 4">
    <name type="scientific">Planomonospora parontospora subsp. parontospora</name>
    <dbReference type="NCBI Taxonomy" id="97194"/>
    <lineage>
        <taxon>Bacteria</taxon>
        <taxon>Bacillati</taxon>
        <taxon>Actinomycetota</taxon>
        <taxon>Actinomycetes</taxon>
        <taxon>Streptosporangiales</taxon>
        <taxon>Streptosporangiaceae</taxon>
        <taxon>Planomonospora</taxon>
    </lineage>
</organism>
<evidence type="ECO:0000313" key="4">
    <source>
        <dbReference type="Proteomes" id="UP000633041"/>
    </source>
</evidence>
<feature type="transmembrane region" description="Helical" evidence="2">
    <location>
        <begin position="33"/>
        <end position="55"/>
    </location>
</feature>
<feature type="region of interest" description="Disordered" evidence="1">
    <location>
        <begin position="1"/>
        <end position="27"/>
    </location>
</feature>
<protein>
    <submittedName>
        <fullName evidence="3">Uncharacterized protein</fullName>
    </submittedName>
</protein>
<evidence type="ECO:0000256" key="1">
    <source>
        <dbReference type="SAM" id="MobiDB-lite"/>
    </source>
</evidence>
<keyword evidence="2" id="KW-1133">Transmembrane helix</keyword>
<keyword evidence="2" id="KW-0812">Transmembrane</keyword>
<sequence>MALSRLSPVKESLMSEASSPESSESRWARRIRFSVQTSMVVLGAALVAGLPFPGLRAWAVSPHGLGTVWKLAILRCVVLAVMLLMLRPLNDPGDVGTGEG</sequence>
<keyword evidence="4" id="KW-1185">Reference proteome</keyword>
<feature type="transmembrane region" description="Helical" evidence="2">
    <location>
        <begin position="67"/>
        <end position="86"/>
    </location>
</feature>
<feature type="compositionally biased region" description="Low complexity" evidence="1">
    <location>
        <begin position="11"/>
        <end position="22"/>
    </location>
</feature>